<dbReference type="Proteomes" id="UP000231267">
    <property type="component" value="Unassembled WGS sequence"/>
</dbReference>
<organism evidence="1 2">
    <name type="scientific">Candidatus Taenaricola geysiri</name>
    <dbReference type="NCBI Taxonomy" id="1974752"/>
    <lineage>
        <taxon>Bacteria</taxon>
        <taxon>Pseudomonadati</taxon>
        <taxon>Candidatus Omnitrophota</taxon>
        <taxon>Candidatus Taenaricola</taxon>
    </lineage>
</organism>
<reference evidence="1 2" key="1">
    <citation type="submission" date="2017-09" db="EMBL/GenBank/DDBJ databases">
        <title>Depth-based differentiation of microbial function through sediment-hosted aquifers and enrichment of novel symbionts in the deep terrestrial subsurface.</title>
        <authorList>
            <person name="Probst A.J."/>
            <person name="Ladd B."/>
            <person name="Jarett J.K."/>
            <person name="Geller-Mcgrath D.E."/>
            <person name="Sieber C.M."/>
            <person name="Emerson J.B."/>
            <person name="Anantharaman K."/>
            <person name="Thomas B.C."/>
            <person name="Malmstrom R."/>
            <person name="Stieglmeier M."/>
            <person name="Klingl A."/>
            <person name="Woyke T."/>
            <person name="Ryan C.M."/>
            <person name="Banfield J.F."/>
        </authorList>
    </citation>
    <scope>NUCLEOTIDE SEQUENCE [LARGE SCALE GENOMIC DNA]</scope>
    <source>
        <strain evidence="1">CG12_big_fil_rev_8_21_14_0_65_43_15</strain>
    </source>
</reference>
<dbReference type="Gene3D" id="3.40.50.150">
    <property type="entry name" value="Vaccinia Virus protein VP39"/>
    <property type="match status" value="1"/>
</dbReference>
<sequence>GDGELLHLLAKGKNVKGQGIELSDDAIYKCVEKEVSVFHGDIDSGLVEYPGKSFDYVILNQSMQQVKKIEYVLQEALRVGRKTIVGFPNFASIKARCMLCFGGRSPVTSSLPNYWYDTPNLRFLSIKDFKVYCRQKGMKIDQEYYLSDKRKISFCPNLFASSAIFVIEK</sequence>
<dbReference type="EMBL" id="PFGP01000106">
    <property type="protein sequence ID" value="PIW66213.1"/>
    <property type="molecule type" value="Genomic_DNA"/>
</dbReference>
<comment type="caution">
    <text evidence="1">The sequence shown here is derived from an EMBL/GenBank/DDBJ whole genome shotgun (WGS) entry which is preliminary data.</text>
</comment>
<dbReference type="Pfam" id="PF07021">
    <property type="entry name" value="MetW"/>
    <property type="match status" value="1"/>
</dbReference>
<evidence type="ECO:0000313" key="1">
    <source>
        <dbReference type="EMBL" id="PIW66213.1"/>
    </source>
</evidence>
<name>A0A2J0LKS4_9BACT</name>
<gene>
    <name evidence="1" type="ORF">COW11_04575</name>
</gene>
<dbReference type="SUPFAM" id="SSF53335">
    <property type="entry name" value="S-adenosyl-L-methionine-dependent methyltransferases"/>
    <property type="match status" value="1"/>
</dbReference>
<accession>A0A2J0LKS4</accession>
<dbReference type="AlphaFoldDB" id="A0A2J0LKS4"/>
<proteinExistence type="predicted"/>
<dbReference type="CDD" id="cd02440">
    <property type="entry name" value="AdoMet_MTases"/>
    <property type="match status" value="1"/>
</dbReference>
<dbReference type="InterPro" id="IPR010743">
    <property type="entry name" value="Methionine_synth_MetW"/>
</dbReference>
<evidence type="ECO:0000313" key="2">
    <source>
        <dbReference type="Proteomes" id="UP000231267"/>
    </source>
</evidence>
<dbReference type="InterPro" id="IPR029063">
    <property type="entry name" value="SAM-dependent_MTases_sf"/>
</dbReference>
<feature type="non-terminal residue" evidence="1">
    <location>
        <position position="1"/>
    </location>
</feature>
<protein>
    <submittedName>
        <fullName evidence="1">Methionine biosynthesis protein MetW</fullName>
    </submittedName>
</protein>